<dbReference type="PROSITE" id="PS50067">
    <property type="entry name" value="KINESIN_MOTOR_2"/>
    <property type="match status" value="1"/>
</dbReference>
<dbReference type="InterPro" id="IPR001752">
    <property type="entry name" value="Kinesin_motor_dom"/>
</dbReference>
<dbReference type="PRINTS" id="PR00380">
    <property type="entry name" value="KINESINHEAVY"/>
</dbReference>
<keyword evidence="5 8" id="KW-0175">Coiled coil</keyword>
<dbReference type="GO" id="GO:0005875">
    <property type="term" value="C:microtubule associated complex"/>
    <property type="evidence" value="ECO:0007669"/>
    <property type="project" value="TreeGrafter"/>
</dbReference>
<dbReference type="PROSITE" id="PS00411">
    <property type="entry name" value="KINESIN_MOTOR_1"/>
    <property type="match status" value="1"/>
</dbReference>
<dbReference type="SUPFAM" id="SSF52540">
    <property type="entry name" value="P-loop containing nucleoside triphosphate hydrolases"/>
    <property type="match status" value="1"/>
</dbReference>
<dbReference type="InterPro" id="IPR027417">
    <property type="entry name" value="P-loop_NTPase"/>
</dbReference>
<dbReference type="InterPro" id="IPR019821">
    <property type="entry name" value="Kinesin_motor_CS"/>
</dbReference>
<evidence type="ECO:0000256" key="8">
    <source>
        <dbReference type="SAM" id="Coils"/>
    </source>
</evidence>
<evidence type="ECO:0000256" key="5">
    <source>
        <dbReference type="ARBA" id="ARBA00023054"/>
    </source>
</evidence>
<dbReference type="InterPro" id="IPR027640">
    <property type="entry name" value="Kinesin-like_fam"/>
</dbReference>
<comment type="subcellular location">
    <subcellularLocation>
        <location evidence="1">Cytoplasm</location>
    </subcellularLocation>
</comment>
<evidence type="ECO:0000256" key="3">
    <source>
        <dbReference type="ARBA" id="ARBA00022741"/>
    </source>
</evidence>
<keyword evidence="6 7" id="KW-0505">Motor protein</keyword>
<name>A0A146KJD9_9EUKA</name>
<feature type="binding site" evidence="6">
    <location>
        <begin position="80"/>
        <end position="87"/>
    </location>
    <ligand>
        <name>ATP</name>
        <dbReference type="ChEBI" id="CHEBI:30616"/>
    </ligand>
</feature>
<feature type="coiled-coil region" evidence="8">
    <location>
        <begin position="613"/>
        <end position="647"/>
    </location>
</feature>
<proteinExistence type="inferred from homology"/>
<accession>A0A146KJD9</accession>
<evidence type="ECO:0000256" key="1">
    <source>
        <dbReference type="ARBA" id="ARBA00004496"/>
    </source>
</evidence>
<evidence type="ECO:0000256" key="7">
    <source>
        <dbReference type="RuleBase" id="RU000394"/>
    </source>
</evidence>
<feature type="domain" description="Kinesin motor" evidence="9">
    <location>
        <begin position="3"/>
        <end position="315"/>
    </location>
</feature>
<evidence type="ECO:0000256" key="4">
    <source>
        <dbReference type="ARBA" id="ARBA00022840"/>
    </source>
</evidence>
<dbReference type="GO" id="GO:0007052">
    <property type="term" value="P:mitotic spindle organization"/>
    <property type="evidence" value="ECO:0007669"/>
    <property type="project" value="TreeGrafter"/>
</dbReference>
<evidence type="ECO:0000313" key="10">
    <source>
        <dbReference type="EMBL" id="JAP96278.1"/>
    </source>
</evidence>
<dbReference type="SMART" id="SM00129">
    <property type="entry name" value="KISc"/>
    <property type="match status" value="1"/>
</dbReference>
<dbReference type="PANTHER" id="PTHR47969">
    <property type="entry name" value="CHROMOSOME-ASSOCIATED KINESIN KIF4A-RELATED"/>
    <property type="match status" value="1"/>
</dbReference>
<keyword evidence="7" id="KW-0493">Microtubule</keyword>
<comment type="similarity">
    <text evidence="6 7">Belongs to the TRAFAC class myosin-kinesin ATPase superfamily. Kinesin family.</text>
</comment>
<organism evidence="10">
    <name type="scientific">Trepomonas sp. PC1</name>
    <dbReference type="NCBI Taxonomy" id="1076344"/>
    <lineage>
        <taxon>Eukaryota</taxon>
        <taxon>Metamonada</taxon>
        <taxon>Diplomonadida</taxon>
        <taxon>Hexamitidae</taxon>
        <taxon>Hexamitinae</taxon>
        <taxon>Trepomonas</taxon>
    </lineage>
</organism>
<keyword evidence="2" id="KW-0963">Cytoplasm</keyword>
<gene>
    <name evidence="10" type="ORF">TPC1_10440</name>
</gene>
<dbReference type="InterPro" id="IPR036961">
    <property type="entry name" value="Kinesin_motor_dom_sf"/>
</dbReference>
<keyword evidence="4 6" id="KW-0067">ATP-binding</keyword>
<dbReference type="Pfam" id="PF00225">
    <property type="entry name" value="Kinesin"/>
    <property type="match status" value="1"/>
</dbReference>
<feature type="non-terminal residue" evidence="10">
    <location>
        <position position="1"/>
    </location>
</feature>
<sequence>QSPLDVYIRFRPANKPTQAIQVEPNNQNMSLINKINNEKVAFTFNEILQSATQEEVYTKVCQKAVKHVFDGYNACVLATGQTSAGKSYTIVGDEALTYKTRGTIARSIEDIFRLAESQPGTQCEIKFSALELLNDKILDLLNQKQRDFPQIAEINNKTTIKNLAEIKLNSVSEGLELLFNAESQRTIGKTSLNSSSSRSHVIYIINVKQSSKLDDSSPSTESKLYLVDLAGSERLQSDVCSAFINKSLAALELCISALSANKMHIPFRQSKLTHILKDCLGGSSRTTLIACIRPDEEFLSETLQTLRFAERAVNIKTEASVNVINRMFEINKDQRGTNSQISAAVAEALEQQGGIGQLQAKVLRELEAENKKLKAEVMLVTGAEAKFSVTEGDALKKQIDQWLVDGSKLPEISNRADFVYCLEYLKSMIKKQQTTFSSPKQQNFSVEKLEVKAEQKVEVKDLKDAKIDQKDSKTPRLVEKKKFGSTIDSGALGIGSFNPAQMAESLKPMQQSKLIPNVPQILGQTTLENEHVKFQQFKSQGYGIELVKLLSDARAATNASQLEVKTVFGELSKLSNQLNEQKLLLKQKTDIYSQNGGDNVDQNVLNFSVNVNQSKLQQEIAVLQNEIREQNQKYQILSKKFAQVKEELEMHKIQEEHCRKKIVNGFEQFCAKLGKNQAKEEEEELGGSLYESVLMRSTRRK</sequence>
<evidence type="ECO:0000259" key="9">
    <source>
        <dbReference type="PROSITE" id="PS50067"/>
    </source>
</evidence>
<keyword evidence="3 6" id="KW-0547">Nucleotide-binding</keyword>
<protein>
    <recommendedName>
        <fullName evidence="7">Kinesin-like protein</fullName>
    </recommendedName>
</protein>
<dbReference type="EMBL" id="GDID01000328">
    <property type="protein sequence ID" value="JAP96278.1"/>
    <property type="molecule type" value="Transcribed_RNA"/>
</dbReference>
<dbReference type="GO" id="GO:0005874">
    <property type="term" value="C:microtubule"/>
    <property type="evidence" value="ECO:0007669"/>
    <property type="project" value="UniProtKB-KW"/>
</dbReference>
<feature type="coiled-coil region" evidence="8">
    <location>
        <begin position="356"/>
        <end position="383"/>
    </location>
</feature>
<dbReference type="GO" id="GO:0008017">
    <property type="term" value="F:microtubule binding"/>
    <property type="evidence" value="ECO:0007669"/>
    <property type="project" value="InterPro"/>
</dbReference>
<dbReference type="PANTHER" id="PTHR47969:SF15">
    <property type="entry name" value="CHROMOSOME-ASSOCIATED KINESIN KIF4A-RELATED"/>
    <property type="match status" value="1"/>
</dbReference>
<dbReference type="GO" id="GO:0005524">
    <property type="term" value="F:ATP binding"/>
    <property type="evidence" value="ECO:0007669"/>
    <property type="project" value="UniProtKB-UniRule"/>
</dbReference>
<evidence type="ECO:0000256" key="6">
    <source>
        <dbReference type="PROSITE-ProRule" id="PRU00283"/>
    </source>
</evidence>
<reference evidence="10" key="1">
    <citation type="submission" date="2015-07" db="EMBL/GenBank/DDBJ databases">
        <title>Adaptation to a free-living lifestyle via gene acquisitions in the diplomonad Trepomonas sp. PC1.</title>
        <authorList>
            <person name="Xu F."/>
            <person name="Jerlstrom-Hultqvist J."/>
            <person name="Kolisko M."/>
            <person name="Simpson A.G.B."/>
            <person name="Roger A.J."/>
            <person name="Svard S.G."/>
            <person name="Andersson J.O."/>
        </authorList>
    </citation>
    <scope>NUCLEOTIDE SEQUENCE</scope>
    <source>
        <strain evidence="10">PC1</strain>
    </source>
</reference>
<dbReference type="Gene3D" id="3.40.850.10">
    <property type="entry name" value="Kinesin motor domain"/>
    <property type="match status" value="1"/>
</dbReference>
<dbReference type="GO" id="GO:0005737">
    <property type="term" value="C:cytoplasm"/>
    <property type="evidence" value="ECO:0007669"/>
    <property type="project" value="UniProtKB-SubCell"/>
</dbReference>
<dbReference type="GO" id="GO:0051231">
    <property type="term" value="P:spindle elongation"/>
    <property type="evidence" value="ECO:0007669"/>
    <property type="project" value="TreeGrafter"/>
</dbReference>
<dbReference type="GO" id="GO:0003777">
    <property type="term" value="F:microtubule motor activity"/>
    <property type="evidence" value="ECO:0007669"/>
    <property type="project" value="InterPro"/>
</dbReference>
<dbReference type="GO" id="GO:0007018">
    <property type="term" value="P:microtubule-based movement"/>
    <property type="evidence" value="ECO:0007669"/>
    <property type="project" value="InterPro"/>
</dbReference>
<evidence type="ECO:0000256" key="2">
    <source>
        <dbReference type="ARBA" id="ARBA00022490"/>
    </source>
</evidence>
<dbReference type="AlphaFoldDB" id="A0A146KJD9"/>